<protein>
    <submittedName>
        <fullName evidence="1">Intermembrane lipid transfer protein</fullName>
    </submittedName>
</protein>
<gene>
    <name evidence="1" type="ORF">TSPI_10136</name>
</gene>
<comment type="caution">
    <text evidence="1">The sequence shown here is derived from an EMBL/GenBank/DDBJ whole genome shotgun (WGS) entry which is preliminary data.</text>
</comment>
<proteinExistence type="predicted"/>
<dbReference type="EMBL" id="JBEUSY010000467">
    <property type="protein sequence ID" value="KAL1230904.1"/>
    <property type="molecule type" value="Genomic_DNA"/>
</dbReference>
<organism evidence="1 2">
    <name type="scientific">Trichinella spiralis</name>
    <name type="common">Trichina worm</name>
    <dbReference type="NCBI Taxonomy" id="6334"/>
    <lineage>
        <taxon>Eukaryota</taxon>
        <taxon>Metazoa</taxon>
        <taxon>Ecdysozoa</taxon>
        <taxon>Nematoda</taxon>
        <taxon>Enoplea</taxon>
        <taxon>Dorylaimia</taxon>
        <taxon>Trichinellida</taxon>
        <taxon>Trichinellidae</taxon>
        <taxon>Trichinella</taxon>
    </lineage>
</organism>
<dbReference type="Proteomes" id="UP001558632">
    <property type="component" value="Unassembled WGS sequence"/>
</dbReference>
<name>A0ABR3K6X0_TRISP</name>
<accession>A0ABR3K6X0</accession>
<reference evidence="1 2" key="1">
    <citation type="submission" date="2024-07" db="EMBL/GenBank/DDBJ databases">
        <title>Enhanced genomic and transcriptomic resources for Trichinella pseudospiralis and T. spiralis underpin the discovery of pronounced molecular differences between stages and species.</title>
        <authorList>
            <person name="Pasi K.K."/>
            <person name="La Rosa G."/>
            <person name="Gomez-Morales M.A."/>
            <person name="Tosini F."/>
            <person name="Sumanam S."/>
            <person name="Young N.D."/>
            <person name="Chang B.C."/>
            <person name="Robin G.B."/>
        </authorList>
    </citation>
    <scope>NUCLEOTIDE SEQUENCE [LARGE SCALE GENOMIC DNA]</scope>
    <source>
        <strain evidence="1">ISS534</strain>
    </source>
</reference>
<sequence length="397" mass="45385">MGSTWAPAPGCPSPGSSWIESALYSLVPVFGHTAAMGKFYLFCIVKKKNGSSFLRSLTESRFTNASTVDQSQKLSQQMLAEDKRMLSRLKEKTRELKQILTKDMFYSLQAAVNTYDIFHFCNWYGNSTRGFSQKDIQNVYDARRIVNAVVAIRMEKITSVKGKIRLLGILCRCGRKLVNLIRLFTSRIQMLHILQISTCLCQALLIHDLILKYFDVCRTSPFPEIILPDDILARFFQTVVLDLKQKQLKISSLLERKLKKCFSCDTDKQAFQRIVGNHVATVNKAGHVHTLSGYRMDSLNCDNVVLEIFGHLKMIDYRLACLENKIAEKASQANLSAKGWDDIEELVESNQNMQSRKVKEFENWISIKLSDDLLKQKAQELVAFCDHLAEEFLENEK</sequence>
<evidence type="ECO:0000313" key="2">
    <source>
        <dbReference type="Proteomes" id="UP001558632"/>
    </source>
</evidence>
<evidence type="ECO:0000313" key="1">
    <source>
        <dbReference type="EMBL" id="KAL1230904.1"/>
    </source>
</evidence>
<keyword evidence="2" id="KW-1185">Reference proteome</keyword>